<sequence length="116" mass="13720">MHQFTNFFARLQLTHQTSLPANLTDRFHRQTKLENEIEDFLRSRTPREAREEAIRRRVEAMRSRMHIADRDRQISWSSWRLGRNLTHYLGSGNFLTGLALGVALLSVGAYYFFSYN</sequence>
<evidence type="ECO:0000313" key="3">
    <source>
        <dbReference type="Proteomes" id="UP000784294"/>
    </source>
</evidence>
<accession>A0A3S5AGA0</accession>
<evidence type="ECO:0000313" key="2">
    <source>
        <dbReference type="EMBL" id="VEL19669.1"/>
    </source>
</evidence>
<name>A0A3S5AGA0_9PLAT</name>
<keyword evidence="1" id="KW-0812">Transmembrane</keyword>
<protein>
    <submittedName>
        <fullName evidence="2">Uncharacterized protein</fullName>
    </submittedName>
</protein>
<proteinExistence type="predicted"/>
<dbReference type="EMBL" id="CAAALY010042688">
    <property type="protein sequence ID" value="VEL19669.1"/>
    <property type="molecule type" value="Genomic_DNA"/>
</dbReference>
<organism evidence="2 3">
    <name type="scientific">Protopolystoma xenopodis</name>
    <dbReference type="NCBI Taxonomy" id="117903"/>
    <lineage>
        <taxon>Eukaryota</taxon>
        <taxon>Metazoa</taxon>
        <taxon>Spiralia</taxon>
        <taxon>Lophotrochozoa</taxon>
        <taxon>Platyhelminthes</taxon>
        <taxon>Monogenea</taxon>
        <taxon>Polyopisthocotylea</taxon>
        <taxon>Polystomatidea</taxon>
        <taxon>Polystomatidae</taxon>
        <taxon>Protopolystoma</taxon>
    </lineage>
</organism>
<keyword evidence="3" id="KW-1185">Reference proteome</keyword>
<evidence type="ECO:0000256" key="1">
    <source>
        <dbReference type="SAM" id="Phobius"/>
    </source>
</evidence>
<feature type="transmembrane region" description="Helical" evidence="1">
    <location>
        <begin position="88"/>
        <end position="113"/>
    </location>
</feature>
<comment type="caution">
    <text evidence="2">The sequence shown here is derived from an EMBL/GenBank/DDBJ whole genome shotgun (WGS) entry which is preliminary data.</text>
</comment>
<dbReference type="Proteomes" id="UP000784294">
    <property type="component" value="Unassembled WGS sequence"/>
</dbReference>
<gene>
    <name evidence="2" type="ORF">PXEA_LOCUS13109</name>
</gene>
<reference evidence="2" key="1">
    <citation type="submission" date="2018-11" db="EMBL/GenBank/DDBJ databases">
        <authorList>
            <consortium name="Pathogen Informatics"/>
        </authorList>
    </citation>
    <scope>NUCLEOTIDE SEQUENCE</scope>
</reference>
<keyword evidence="1" id="KW-1133">Transmembrane helix</keyword>
<dbReference type="AlphaFoldDB" id="A0A3S5AGA0"/>
<keyword evidence="1" id="KW-0472">Membrane</keyword>